<dbReference type="PANTHER" id="PTHR45680">
    <property type="entry name" value="NUCLEAR HORMONE RECEPTOR FAMILY"/>
    <property type="match status" value="1"/>
</dbReference>
<dbReference type="InterPro" id="IPR000536">
    <property type="entry name" value="Nucl_hrmn_rcpt_lig-bd"/>
</dbReference>
<feature type="compositionally biased region" description="Polar residues" evidence="4">
    <location>
        <begin position="48"/>
        <end position="67"/>
    </location>
</feature>
<evidence type="ECO:0000313" key="7">
    <source>
        <dbReference type="WBParaSite" id="ACRNAN_scaffold3933.g18117.t1"/>
    </source>
</evidence>
<dbReference type="Proteomes" id="UP000887540">
    <property type="component" value="Unplaced"/>
</dbReference>
<evidence type="ECO:0000256" key="2">
    <source>
        <dbReference type="ARBA" id="ARBA00023163"/>
    </source>
</evidence>
<keyword evidence="6" id="KW-1185">Reference proteome</keyword>
<dbReference type="PANTHER" id="PTHR45680:SF4">
    <property type="entry name" value="NR LBD DOMAIN-CONTAINING PROTEIN"/>
    <property type="match status" value="1"/>
</dbReference>
<accession>A0A914DUC2</accession>
<keyword evidence="1" id="KW-0805">Transcription regulation</keyword>
<name>A0A914DUC2_9BILA</name>
<dbReference type="InterPro" id="IPR051152">
    <property type="entry name" value="C.elegans_Orphan_NR"/>
</dbReference>
<evidence type="ECO:0000256" key="4">
    <source>
        <dbReference type="SAM" id="MobiDB-lite"/>
    </source>
</evidence>
<evidence type="ECO:0000256" key="3">
    <source>
        <dbReference type="ARBA" id="ARBA00023170"/>
    </source>
</evidence>
<feature type="compositionally biased region" description="Low complexity" evidence="4">
    <location>
        <begin position="70"/>
        <end position="82"/>
    </location>
</feature>
<protein>
    <submittedName>
        <fullName evidence="7">NR LBD domain-containing protein</fullName>
    </submittedName>
</protein>
<organism evidence="6 7">
    <name type="scientific">Acrobeloides nanus</name>
    <dbReference type="NCBI Taxonomy" id="290746"/>
    <lineage>
        <taxon>Eukaryota</taxon>
        <taxon>Metazoa</taxon>
        <taxon>Ecdysozoa</taxon>
        <taxon>Nematoda</taxon>
        <taxon>Chromadorea</taxon>
        <taxon>Rhabditida</taxon>
        <taxon>Tylenchina</taxon>
        <taxon>Cephalobomorpha</taxon>
        <taxon>Cephaloboidea</taxon>
        <taxon>Cephalobidae</taxon>
        <taxon>Acrobeloides</taxon>
    </lineage>
</organism>
<evidence type="ECO:0000313" key="6">
    <source>
        <dbReference type="Proteomes" id="UP000887540"/>
    </source>
</evidence>
<sequence>MPNTFIIVDTHEQVWKPLCRYCRLEKCKELGMKLERVRRKSKVHVPTSEVSSPAFPQSIRPTSTESVIKSPIQDSPSSSASRISDKKQFINVQPLEQKIKDILSQSPTSLTLAPGIRLTFLQQLCFHFPLFYDEVKSKQPVIVTTVFNRFRHFQFIQRWWLELAKLLMKCEQFAQLNFEDKWLLYKHAWLVFFKLERYFSSIQVFGTSYNDNRILYDDTTALDYSHPDLTVAEFETLEKREQWKNLMMPILEKYIKSIVNPMKALQISQFELIYMLAQVLWTSQCKI</sequence>
<dbReference type="SUPFAM" id="SSF48508">
    <property type="entry name" value="Nuclear receptor ligand-binding domain"/>
    <property type="match status" value="1"/>
</dbReference>
<dbReference type="SUPFAM" id="SSF57716">
    <property type="entry name" value="Glucocorticoid receptor-like (DNA-binding domain)"/>
    <property type="match status" value="1"/>
</dbReference>
<keyword evidence="2" id="KW-0804">Transcription</keyword>
<dbReference type="WBParaSite" id="ACRNAN_scaffold3933.g18117.t1">
    <property type="protein sequence ID" value="ACRNAN_scaffold3933.g18117.t1"/>
    <property type="gene ID" value="ACRNAN_scaffold3933.g18117"/>
</dbReference>
<dbReference type="Gene3D" id="1.10.565.10">
    <property type="entry name" value="Retinoid X Receptor"/>
    <property type="match status" value="1"/>
</dbReference>
<dbReference type="Pfam" id="PF00104">
    <property type="entry name" value="Hormone_recep"/>
    <property type="match status" value="1"/>
</dbReference>
<feature type="region of interest" description="Disordered" evidence="4">
    <location>
        <begin position="48"/>
        <end position="84"/>
    </location>
</feature>
<keyword evidence="3" id="KW-0675">Receptor</keyword>
<dbReference type="AlphaFoldDB" id="A0A914DUC2"/>
<dbReference type="InterPro" id="IPR035500">
    <property type="entry name" value="NHR-like_dom_sf"/>
</dbReference>
<evidence type="ECO:0000256" key="1">
    <source>
        <dbReference type="ARBA" id="ARBA00023015"/>
    </source>
</evidence>
<evidence type="ECO:0000259" key="5">
    <source>
        <dbReference type="PROSITE" id="PS51843"/>
    </source>
</evidence>
<proteinExistence type="predicted"/>
<reference evidence="7" key="1">
    <citation type="submission" date="2022-11" db="UniProtKB">
        <authorList>
            <consortium name="WormBaseParasite"/>
        </authorList>
    </citation>
    <scope>IDENTIFICATION</scope>
</reference>
<dbReference type="PROSITE" id="PS51843">
    <property type="entry name" value="NR_LBD"/>
    <property type="match status" value="1"/>
</dbReference>
<feature type="domain" description="NR LBD" evidence="5">
    <location>
        <begin position="120"/>
        <end position="287"/>
    </location>
</feature>